<comment type="catalytic activity">
    <reaction evidence="9">
        <text>Couples ATP hydrolysis with the unwinding of duplex DNA by translocating in the 3'-5' direction.</text>
        <dbReference type="EC" id="5.6.2.4"/>
    </reaction>
</comment>
<dbReference type="InterPro" id="IPR000212">
    <property type="entry name" value="DNA_helicase_UvrD/REP"/>
</dbReference>
<evidence type="ECO:0000256" key="2">
    <source>
        <dbReference type="ARBA" id="ARBA00022741"/>
    </source>
</evidence>
<dbReference type="GO" id="GO:0005524">
    <property type="term" value="F:ATP binding"/>
    <property type="evidence" value="ECO:0007669"/>
    <property type="project" value="UniProtKB-UniRule"/>
</dbReference>
<dbReference type="PROSITE" id="PS51198">
    <property type="entry name" value="UVRD_HELICASE_ATP_BIND"/>
    <property type="match status" value="1"/>
</dbReference>
<dbReference type="GO" id="GO:0000725">
    <property type="term" value="P:recombinational repair"/>
    <property type="evidence" value="ECO:0007669"/>
    <property type="project" value="TreeGrafter"/>
</dbReference>
<dbReference type="AlphaFoldDB" id="A0A0M9WQB3"/>
<dbReference type="InterPro" id="IPR014017">
    <property type="entry name" value="DNA_helicase_UvrD-like_C"/>
</dbReference>
<evidence type="ECO:0000256" key="1">
    <source>
        <dbReference type="ARBA" id="ARBA00009922"/>
    </source>
</evidence>
<dbReference type="GO" id="GO:0043138">
    <property type="term" value="F:3'-5' DNA helicase activity"/>
    <property type="evidence" value="ECO:0007669"/>
    <property type="project" value="UniProtKB-EC"/>
</dbReference>
<evidence type="ECO:0000256" key="11">
    <source>
        <dbReference type="ARBA" id="ARBA00048988"/>
    </source>
</evidence>
<keyword evidence="6 12" id="KW-0067">ATP-binding</keyword>
<dbReference type="EMBL" id="AZYO01000004">
    <property type="protein sequence ID" value="KOS57583.1"/>
    <property type="molecule type" value="Genomic_DNA"/>
</dbReference>
<evidence type="ECO:0000256" key="6">
    <source>
        <dbReference type="ARBA" id="ARBA00022840"/>
    </source>
</evidence>
<evidence type="ECO:0000259" key="13">
    <source>
        <dbReference type="PROSITE" id="PS51198"/>
    </source>
</evidence>
<proteinExistence type="inferred from homology"/>
<evidence type="ECO:0000256" key="7">
    <source>
        <dbReference type="ARBA" id="ARBA00023204"/>
    </source>
</evidence>
<dbReference type="InterPro" id="IPR014016">
    <property type="entry name" value="UvrD-like_ATP-bd"/>
</dbReference>
<feature type="binding site" evidence="12">
    <location>
        <begin position="25"/>
        <end position="32"/>
    </location>
    <ligand>
        <name>ATP</name>
        <dbReference type="ChEBI" id="CHEBI:30616"/>
    </ligand>
</feature>
<evidence type="ECO:0000313" key="14">
    <source>
        <dbReference type="EMBL" id="KOS57583.1"/>
    </source>
</evidence>
<dbReference type="GO" id="GO:0016887">
    <property type="term" value="F:ATP hydrolysis activity"/>
    <property type="evidence" value="ECO:0007669"/>
    <property type="project" value="RHEA"/>
</dbReference>
<dbReference type="PATRIC" id="fig|1441923.3.peg.800"/>
<keyword evidence="4 12" id="KW-0378">Hydrolase</keyword>
<dbReference type="InterPro" id="IPR027417">
    <property type="entry name" value="P-loop_NTPase"/>
</dbReference>
<dbReference type="SUPFAM" id="SSF52540">
    <property type="entry name" value="P-loop containing nucleoside triphosphate hydrolases"/>
    <property type="match status" value="1"/>
</dbReference>
<evidence type="ECO:0000256" key="3">
    <source>
        <dbReference type="ARBA" id="ARBA00022763"/>
    </source>
</evidence>
<dbReference type="Proteomes" id="UP000037712">
    <property type="component" value="Unassembled WGS sequence"/>
</dbReference>
<dbReference type="GO" id="GO:0003677">
    <property type="term" value="F:DNA binding"/>
    <property type="evidence" value="ECO:0007669"/>
    <property type="project" value="UniProtKB-KW"/>
</dbReference>
<sequence>MSGFALSKEQHAAATSAKEHLLIIAPPGCGKTEVLAHRAAHQIGSLEQNQRVLALTFTKRARSNLEQRLRSVLGHTRARRLIVVRNLHGFAAQVVLAHGRTIGLDVEGLELPKTSTMRRAMETAGGGPAMYDAEQILSEIKRGPLSDAEVLTAIQQRGPASAAVLAEKVERSRQEANQLHYDDLLRHAQCLLRIPAVARLYQAHFGAVLVDEFQDLSMQQLDLALLSCASRRTFAGDPLQGIYSWAGAAPVEVEAEIEKTCGEPIRLHESYRSSPKVLETVNSVSEQVDPGSGLVSAQPERWPGGGCSAALVLPDPAAEAKLLRRLAGSILDRTPEASIGIIARAGWRRKSIDAVFAGEKSFPVRRWDLAIDDPGIIALIHSTVAALPHGASIADARLAVLDAVDPADVDARELVDDAFDTLEQSAAVTAKAAVRSIRTSDPMQAIGPGVHLLNAHSGKGQQFDWVFVIGLEEGHLPGKRNNQGDALAEEQRVLLVMLSRARHGLVVTRTRMAYGKYGPYQATRSRWCPGIQAQYFKAEEIEAHLEADLPVSLPSPS</sequence>
<feature type="domain" description="UvrD-like helicase ATP-binding" evidence="13">
    <location>
        <begin position="4"/>
        <end position="274"/>
    </location>
</feature>
<keyword evidence="7" id="KW-0234">DNA repair</keyword>
<dbReference type="Gene3D" id="1.10.10.160">
    <property type="match status" value="1"/>
</dbReference>
<evidence type="ECO:0000256" key="5">
    <source>
        <dbReference type="ARBA" id="ARBA00022806"/>
    </source>
</evidence>
<keyword evidence="2 12" id="KW-0547">Nucleotide-binding</keyword>
<dbReference type="PANTHER" id="PTHR11070">
    <property type="entry name" value="UVRD / RECB / PCRA DNA HELICASE FAMILY MEMBER"/>
    <property type="match status" value="1"/>
</dbReference>
<dbReference type="Gene3D" id="1.10.486.10">
    <property type="entry name" value="PCRA, domain 4"/>
    <property type="match status" value="1"/>
</dbReference>
<gene>
    <name evidence="14" type="ORF">Z051_03645</name>
</gene>
<dbReference type="EC" id="5.6.2.4" evidence="10"/>
<keyword evidence="3" id="KW-0227">DNA damage</keyword>
<accession>A0A0M9WQB3</accession>
<evidence type="ECO:0000256" key="9">
    <source>
        <dbReference type="ARBA" id="ARBA00034617"/>
    </source>
</evidence>
<reference evidence="14 15" key="1">
    <citation type="journal article" date="2015" name="Genome Announc.">
        <title>Draft Genome Sequence of Rhodococcus rhodochrous Strain KG-21, a Soil Isolate from Oil Fields of Krishna-Godavari Basin, India.</title>
        <authorList>
            <person name="Dawar C."/>
            <person name="Aggarwal R.K."/>
        </authorList>
    </citation>
    <scope>NUCLEOTIDE SEQUENCE [LARGE SCALE GENOMIC DNA]</scope>
    <source>
        <strain evidence="14 15">KG-21</strain>
    </source>
</reference>
<comment type="catalytic activity">
    <reaction evidence="11">
        <text>ATP + H2O = ADP + phosphate + H(+)</text>
        <dbReference type="Rhea" id="RHEA:13065"/>
        <dbReference type="ChEBI" id="CHEBI:15377"/>
        <dbReference type="ChEBI" id="CHEBI:15378"/>
        <dbReference type="ChEBI" id="CHEBI:30616"/>
        <dbReference type="ChEBI" id="CHEBI:43474"/>
        <dbReference type="ChEBI" id="CHEBI:456216"/>
        <dbReference type="EC" id="5.6.2.4"/>
    </reaction>
</comment>
<organism evidence="14 15">
    <name type="scientific">Rhodococcus rhodochrous KG-21</name>
    <dbReference type="NCBI Taxonomy" id="1441923"/>
    <lineage>
        <taxon>Bacteria</taxon>
        <taxon>Bacillati</taxon>
        <taxon>Actinomycetota</taxon>
        <taxon>Actinomycetes</taxon>
        <taxon>Mycobacteriales</taxon>
        <taxon>Nocardiaceae</taxon>
        <taxon>Rhodococcus</taxon>
    </lineage>
</organism>
<comment type="caution">
    <text evidence="14">The sequence shown here is derived from an EMBL/GenBank/DDBJ whole genome shotgun (WGS) entry which is preliminary data.</text>
</comment>
<evidence type="ECO:0000313" key="15">
    <source>
        <dbReference type="Proteomes" id="UP000037712"/>
    </source>
</evidence>
<evidence type="ECO:0000256" key="12">
    <source>
        <dbReference type="PROSITE-ProRule" id="PRU00560"/>
    </source>
</evidence>
<dbReference type="Pfam" id="PF13361">
    <property type="entry name" value="UvrD_C"/>
    <property type="match status" value="1"/>
</dbReference>
<reference evidence="15" key="2">
    <citation type="submission" date="2015-01" db="EMBL/GenBank/DDBJ databases">
        <title>Draft genome sequence of potential hydrocarbon metabolising strain of Rhodococcus rhodochrous.</title>
        <authorList>
            <person name="Aggarwal R.K."/>
            <person name="Dawar C."/>
        </authorList>
    </citation>
    <scope>NUCLEOTIDE SEQUENCE [LARGE SCALE GENOMIC DNA]</scope>
    <source>
        <strain evidence="15">KG-21</strain>
    </source>
</reference>
<dbReference type="RefSeq" id="WP_054371412.1">
    <property type="nucleotide sequence ID" value="NZ_AZYO01000004.1"/>
</dbReference>
<evidence type="ECO:0000256" key="10">
    <source>
        <dbReference type="ARBA" id="ARBA00034808"/>
    </source>
</evidence>
<evidence type="ECO:0000256" key="4">
    <source>
        <dbReference type="ARBA" id="ARBA00022801"/>
    </source>
</evidence>
<comment type="similarity">
    <text evidence="1">Belongs to the helicase family. UvrD subfamily.</text>
</comment>
<dbReference type="Gene3D" id="3.40.50.300">
    <property type="entry name" value="P-loop containing nucleotide triphosphate hydrolases"/>
    <property type="match status" value="2"/>
</dbReference>
<keyword evidence="5 12" id="KW-0347">Helicase</keyword>
<keyword evidence="8" id="KW-0413">Isomerase</keyword>
<dbReference type="Pfam" id="PF00580">
    <property type="entry name" value="UvrD-helicase"/>
    <property type="match status" value="1"/>
</dbReference>
<evidence type="ECO:0000256" key="8">
    <source>
        <dbReference type="ARBA" id="ARBA00023235"/>
    </source>
</evidence>
<dbReference type="CDD" id="cd17932">
    <property type="entry name" value="DEXQc_UvrD"/>
    <property type="match status" value="1"/>
</dbReference>
<protein>
    <recommendedName>
        <fullName evidence="10">DNA 3'-5' helicase</fullName>
        <ecNumber evidence="10">5.6.2.4</ecNumber>
    </recommendedName>
</protein>
<name>A0A0M9WQB3_RHORH</name>
<dbReference type="InterPro" id="IPR013986">
    <property type="entry name" value="DExx_box_DNA_helicase_dom_sf"/>
</dbReference>